<dbReference type="InterPro" id="IPR002711">
    <property type="entry name" value="HNH"/>
</dbReference>
<protein>
    <submittedName>
        <fullName evidence="2">HNHc</fullName>
    </submittedName>
</protein>
<dbReference type="Gene3D" id="1.10.30.50">
    <property type="match status" value="1"/>
</dbReference>
<dbReference type="EMBL" id="BK015557">
    <property type="protein sequence ID" value="DAE12796.1"/>
    <property type="molecule type" value="Genomic_DNA"/>
</dbReference>
<dbReference type="GO" id="GO:0008270">
    <property type="term" value="F:zinc ion binding"/>
    <property type="evidence" value="ECO:0007669"/>
    <property type="project" value="InterPro"/>
</dbReference>
<dbReference type="GO" id="GO:0004519">
    <property type="term" value="F:endonuclease activity"/>
    <property type="evidence" value="ECO:0007669"/>
    <property type="project" value="InterPro"/>
</dbReference>
<feature type="domain" description="HNH" evidence="1">
    <location>
        <begin position="40"/>
        <end position="87"/>
    </location>
</feature>
<proteinExistence type="predicted"/>
<dbReference type="GO" id="GO:0003676">
    <property type="term" value="F:nucleic acid binding"/>
    <property type="evidence" value="ECO:0007669"/>
    <property type="project" value="InterPro"/>
</dbReference>
<name>A0A8S5Q2N2_9CAUD</name>
<evidence type="ECO:0000259" key="1">
    <source>
        <dbReference type="Pfam" id="PF01844"/>
    </source>
</evidence>
<sequence>MRKVLQMAKEFARAFYSSSRWKKCRDTFIQTRMLEDGGVCQECKERFGYIVHHKEHLTPENINNPNVALSEDNLEWVCKECHDKLHNVFQREERKYYFDKEGNFIVPP</sequence>
<dbReference type="CDD" id="cd00085">
    <property type="entry name" value="HNHc"/>
    <property type="match status" value="1"/>
</dbReference>
<reference evidence="2" key="1">
    <citation type="journal article" date="2021" name="Proc. Natl. Acad. Sci. U.S.A.">
        <title>A Catalog of Tens of Thousands of Viruses from Human Metagenomes Reveals Hidden Associations with Chronic Diseases.</title>
        <authorList>
            <person name="Tisza M.J."/>
            <person name="Buck C.B."/>
        </authorList>
    </citation>
    <scope>NUCLEOTIDE SEQUENCE</scope>
    <source>
        <strain evidence="2">CtOrJ23</strain>
    </source>
</reference>
<dbReference type="InterPro" id="IPR003615">
    <property type="entry name" value="HNH_nuc"/>
</dbReference>
<accession>A0A8S5Q2N2</accession>
<dbReference type="Pfam" id="PF01844">
    <property type="entry name" value="HNH"/>
    <property type="match status" value="1"/>
</dbReference>
<organism evidence="2">
    <name type="scientific">Siphoviridae sp. ctOrJ23</name>
    <dbReference type="NCBI Taxonomy" id="2825481"/>
    <lineage>
        <taxon>Viruses</taxon>
        <taxon>Duplodnaviria</taxon>
        <taxon>Heunggongvirae</taxon>
        <taxon>Uroviricota</taxon>
        <taxon>Caudoviricetes</taxon>
    </lineage>
</organism>
<evidence type="ECO:0000313" key="2">
    <source>
        <dbReference type="EMBL" id="DAE12796.1"/>
    </source>
</evidence>